<sequence>MATMSLAAAQMELSRLKRAPVSAEAYLDVLNRAIGSSTRVDGVENMVERSTIFHGINEAAFILGQNFVAARTTGHSVVFYEMERASRRSVRYGPTRGTASIDFSRRALHVLKPLTSLISNVPGSPTPRLTISLINRPAVA</sequence>
<gene>
    <name evidence="1" type="ORF">C361_00474</name>
</gene>
<dbReference type="Proteomes" id="UP000199727">
    <property type="component" value="Unassembled WGS sequence"/>
</dbReference>
<dbReference type="AlphaFoldDB" id="A0A854QL97"/>
<organism evidence="1 2">
    <name type="scientific">Cryptococcus neoformans Tu259-1</name>
    <dbReference type="NCBI Taxonomy" id="1230072"/>
    <lineage>
        <taxon>Eukaryota</taxon>
        <taxon>Fungi</taxon>
        <taxon>Dikarya</taxon>
        <taxon>Basidiomycota</taxon>
        <taxon>Agaricomycotina</taxon>
        <taxon>Tremellomycetes</taxon>
        <taxon>Tremellales</taxon>
        <taxon>Cryptococcaceae</taxon>
        <taxon>Cryptococcus</taxon>
        <taxon>Cryptococcus neoformans species complex</taxon>
    </lineage>
</organism>
<dbReference type="EMBL" id="AMKT01000010">
    <property type="protein sequence ID" value="OXG28825.1"/>
    <property type="molecule type" value="Genomic_DNA"/>
</dbReference>
<reference evidence="1 2" key="1">
    <citation type="submission" date="2017-06" db="EMBL/GenBank/DDBJ databases">
        <title>Global population genomics of the pathogenic fungus Cryptococcus neoformans var. grubii.</title>
        <authorList>
            <person name="Cuomo C."/>
            <person name="Litvintseva A."/>
            <person name="Chen Y."/>
            <person name="Young S."/>
            <person name="Zeng Q."/>
            <person name="Chapman S."/>
            <person name="Gujja S."/>
            <person name="Saif S."/>
            <person name="Birren B."/>
        </authorList>
    </citation>
    <scope>NUCLEOTIDE SEQUENCE [LARGE SCALE GENOMIC DNA]</scope>
    <source>
        <strain evidence="1 2">Tu259-1</strain>
    </source>
</reference>
<comment type="caution">
    <text evidence="1">The sequence shown here is derived from an EMBL/GenBank/DDBJ whole genome shotgun (WGS) entry which is preliminary data.</text>
</comment>
<evidence type="ECO:0000313" key="2">
    <source>
        <dbReference type="Proteomes" id="UP000199727"/>
    </source>
</evidence>
<dbReference type="OrthoDB" id="10450900at2759"/>
<protein>
    <submittedName>
        <fullName evidence="1">Uncharacterized protein</fullName>
    </submittedName>
</protein>
<proteinExistence type="predicted"/>
<evidence type="ECO:0000313" key="1">
    <source>
        <dbReference type="EMBL" id="OXG28825.1"/>
    </source>
</evidence>
<accession>A0A854QL97</accession>
<name>A0A854QL97_CRYNE</name>